<accession>A0A6J5R117</accession>
<protein>
    <submittedName>
        <fullName evidence="1">Uncharacterized protein</fullName>
    </submittedName>
</protein>
<organism evidence="1">
    <name type="scientific">uncultured Caudovirales phage</name>
    <dbReference type="NCBI Taxonomy" id="2100421"/>
    <lineage>
        <taxon>Viruses</taxon>
        <taxon>Duplodnaviria</taxon>
        <taxon>Heunggongvirae</taxon>
        <taxon>Uroviricota</taxon>
        <taxon>Caudoviricetes</taxon>
        <taxon>Peduoviridae</taxon>
        <taxon>Maltschvirus</taxon>
        <taxon>Maltschvirus maltsch</taxon>
    </lineage>
</organism>
<sequence length="92" mass="10772">MGNPDVKTLEQMDNPKLVFYEHSFEDPIKTSLAKSVLNLGIECRALAEENTRLKAEVSMLEGRVRYWKIEAECDHGRWLRCLEDLEHLRNLK</sequence>
<proteinExistence type="predicted"/>
<gene>
    <name evidence="1" type="ORF">UFOVP1151_40</name>
</gene>
<name>A0A6J5R117_9CAUD</name>
<dbReference type="EMBL" id="LR797097">
    <property type="protein sequence ID" value="CAB4186665.1"/>
    <property type="molecule type" value="Genomic_DNA"/>
</dbReference>
<reference evidence="1" key="1">
    <citation type="submission" date="2020-05" db="EMBL/GenBank/DDBJ databases">
        <authorList>
            <person name="Chiriac C."/>
            <person name="Salcher M."/>
            <person name="Ghai R."/>
            <person name="Kavagutti S V."/>
        </authorList>
    </citation>
    <scope>NUCLEOTIDE SEQUENCE</scope>
</reference>
<evidence type="ECO:0000313" key="1">
    <source>
        <dbReference type="EMBL" id="CAB4186665.1"/>
    </source>
</evidence>